<evidence type="ECO:0000313" key="3">
    <source>
        <dbReference type="EMBL" id="NVO86110.1"/>
    </source>
</evidence>
<protein>
    <submittedName>
        <fullName evidence="3">Glycosyltransferase family 2 protein</fullName>
    </submittedName>
</protein>
<reference evidence="3 4" key="1">
    <citation type="submission" date="2020-05" db="EMBL/GenBank/DDBJ databases">
        <title>Hymenobacter terrestris sp. nov. and Hymenobacter lapidiphilus sp. nov., isolated from regoliths in Antarctica.</title>
        <authorList>
            <person name="Sedlacek I."/>
            <person name="Pantucek R."/>
            <person name="Zeman M."/>
            <person name="Holochova P."/>
            <person name="Kralova S."/>
            <person name="Stankova E."/>
            <person name="Sedo O."/>
            <person name="Micenkova L."/>
            <person name="Svec P."/>
            <person name="Gupta V."/>
            <person name="Sood U."/>
            <person name="Korpole U.S."/>
            <person name="Lal R."/>
        </authorList>
    </citation>
    <scope>NUCLEOTIDE SEQUENCE [LARGE SCALE GENOMIC DNA]</scope>
    <source>
        <strain evidence="3 4">P5252</strain>
    </source>
</reference>
<proteinExistence type="predicted"/>
<dbReference type="CDD" id="cd04186">
    <property type="entry name" value="GT_2_like_c"/>
    <property type="match status" value="1"/>
</dbReference>
<feature type="domain" description="Glycosyltransferase 2-like" evidence="2">
    <location>
        <begin position="145"/>
        <end position="238"/>
    </location>
</feature>
<dbReference type="InterPro" id="IPR029044">
    <property type="entry name" value="Nucleotide-diphossugar_trans"/>
</dbReference>
<evidence type="ECO:0000313" key="4">
    <source>
        <dbReference type="Proteomes" id="UP000626554"/>
    </source>
</evidence>
<feature type="domain" description="Glycosyltransferase 2-like" evidence="1">
    <location>
        <begin position="16"/>
        <end position="142"/>
    </location>
</feature>
<name>A0ABX2Q560_9BACT</name>
<comment type="caution">
    <text evidence="3">The sequence shown here is derived from an EMBL/GenBank/DDBJ whole genome shotgun (WGS) entry which is preliminary data.</text>
</comment>
<dbReference type="InterPro" id="IPR001173">
    <property type="entry name" value="Glyco_trans_2-like"/>
</dbReference>
<gene>
    <name evidence="3" type="ORF">HW556_14580</name>
</gene>
<dbReference type="PANTHER" id="PTHR43179">
    <property type="entry name" value="RHAMNOSYLTRANSFERASE WBBL"/>
    <property type="match status" value="1"/>
</dbReference>
<accession>A0ABX2Q560</accession>
<dbReference type="Proteomes" id="UP000626554">
    <property type="component" value="Unassembled WGS sequence"/>
</dbReference>
<evidence type="ECO:0000259" key="1">
    <source>
        <dbReference type="Pfam" id="PF00535"/>
    </source>
</evidence>
<keyword evidence="4" id="KW-1185">Reference proteome</keyword>
<dbReference type="Pfam" id="PF13632">
    <property type="entry name" value="Glyco_trans_2_3"/>
    <property type="match status" value="1"/>
</dbReference>
<dbReference type="Gene3D" id="3.90.550.10">
    <property type="entry name" value="Spore Coat Polysaccharide Biosynthesis Protein SpsA, Chain A"/>
    <property type="match status" value="1"/>
</dbReference>
<dbReference type="SUPFAM" id="SSF53448">
    <property type="entry name" value="Nucleotide-diphospho-sugar transferases"/>
    <property type="match status" value="1"/>
</dbReference>
<sequence>MLGNSSTTNKAGPELSIIIVNMNHLNKLKNLFNSLFGKEKTARTHEIIVVDNCSTDGSVAYIAANYPSVIIHQNDKVRGFAANNNQGVNISSGQYIFICNPDVIVLPGAIDEMLGFYERNPGVGIVCPQLLNSDLTFQPSVRRFYSLKVVALRVLTWGNDASTNKDIRKYLMLDFDKSKIQFIDWALGAAMVLKRSVYQKLGGFDEKFFLYIEDADLCLRCWAAGHAVVYCPQAVCIHDHQRASMKGVNKLLWFHVKSITYFFYKHQLLWRQAQGFEQL</sequence>
<dbReference type="EMBL" id="JABKAV010000056">
    <property type="protein sequence ID" value="NVO86110.1"/>
    <property type="molecule type" value="Genomic_DNA"/>
</dbReference>
<dbReference type="Pfam" id="PF00535">
    <property type="entry name" value="Glycos_transf_2"/>
    <property type="match status" value="1"/>
</dbReference>
<organism evidence="3 4">
    <name type="scientific">Hymenobacter terrestris</name>
    <dbReference type="NCBI Taxonomy" id="2748310"/>
    <lineage>
        <taxon>Bacteria</taxon>
        <taxon>Pseudomonadati</taxon>
        <taxon>Bacteroidota</taxon>
        <taxon>Cytophagia</taxon>
        <taxon>Cytophagales</taxon>
        <taxon>Hymenobacteraceae</taxon>
        <taxon>Hymenobacter</taxon>
    </lineage>
</organism>
<evidence type="ECO:0000259" key="2">
    <source>
        <dbReference type="Pfam" id="PF13632"/>
    </source>
</evidence>
<dbReference type="RefSeq" id="WP_176900827.1">
    <property type="nucleotide sequence ID" value="NZ_JABKAV010000056.1"/>
</dbReference>
<dbReference type="PANTHER" id="PTHR43179:SF7">
    <property type="entry name" value="RHAMNOSYLTRANSFERASE WBBL"/>
    <property type="match status" value="1"/>
</dbReference>